<protein>
    <recommendedName>
        <fullName evidence="6">Trafficking protein particle complex subunit</fullName>
    </recommendedName>
</protein>
<dbReference type="GO" id="GO:0006888">
    <property type="term" value="P:endoplasmic reticulum to Golgi vesicle-mediated transport"/>
    <property type="evidence" value="ECO:0007669"/>
    <property type="project" value="UniProtKB-UniRule"/>
</dbReference>
<dbReference type="Pfam" id="PF04099">
    <property type="entry name" value="Sybindin"/>
    <property type="match status" value="1"/>
</dbReference>
<evidence type="ECO:0000256" key="2">
    <source>
        <dbReference type="ARBA" id="ARBA00022824"/>
    </source>
</evidence>
<keyword evidence="1 6" id="KW-0813">Transport</keyword>
<comment type="subcellular location">
    <subcellularLocation>
        <location evidence="6">Endoplasmic reticulum</location>
    </subcellularLocation>
    <subcellularLocation>
        <location evidence="6">Golgi apparatus</location>
        <location evidence="6">cis-Golgi network</location>
    </subcellularLocation>
</comment>
<dbReference type="Proteomes" id="UP000195602">
    <property type="component" value="Unassembled WGS sequence"/>
</dbReference>
<evidence type="ECO:0000256" key="1">
    <source>
        <dbReference type="ARBA" id="ARBA00022448"/>
    </source>
</evidence>
<evidence type="ECO:0000313" key="8">
    <source>
        <dbReference type="Proteomes" id="UP000195602"/>
    </source>
</evidence>
<dbReference type="GO" id="GO:0005794">
    <property type="term" value="C:Golgi apparatus"/>
    <property type="evidence" value="ECO:0007669"/>
    <property type="project" value="UniProtKB-SubCell"/>
</dbReference>
<dbReference type="SUPFAM" id="SSF64356">
    <property type="entry name" value="SNARE-like"/>
    <property type="match status" value="1"/>
</dbReference>
<comment type="subunit">
    <text evidence="6">Part of the multisubunit transport protein particle (TRAPP) complex.</text>
</comment>
<comment type="similarity">
    <text evidence="5">Belongs to the TRAPP small subunits family. BET5 subfamily.</text>
</comment>
<comment type="caution">
    <text evidence="7">The sequence shown here is derived from an EMBL/GenBank/DDBJ whole genome shotgun (WGS) entry which is preliminary data.</text>
</comment>
<dbReference type="PANTHER" id="PTHR23249">
    <property type="entry name" value="TRAFFICKING PROTEIN PARTICLE COMPLEX SUBUNIT"/>
    <property type="match status" value="1"/>
</dbReference>
<evidence type="ECO:0000256" key="6">
    <source>
        <dbReference type="RuleBase" id="RU366065"/>
    </source>
</evidence>
<dbReference type="CDD" id="cd14855">
    <property type="entry name" value="TRAPPC1_MUM2"/>
    <property type="match status" value="1"/>
</dbReference>
<name>A0AA91T4D8_CLALS</name>
<organism evidence="7 8">
    <name type="scientific">Clavispora lusitaniae</name>
    <name type="common">Candida lusitaniae</name>
    <dbReference type="NCBI Taxonomy" id="36911"/>
    <lineage>
        <taxon>Eukaryota</taxon>
        <taxon>Fungi</taxon>
        <taxon>Dikarya</taxon>
        <taxon>Ascomycota</taxon>
        <taxon>Saccharomycotina</taxon>
        <taxon>Pichiomycetes</taxon>
        <taxon>Metschnikowiaceae</taxon>
        <taxon>Clavispora</taxon>
    </lineage>
</organism>
<dbReference type="AlphaFoldDB" id="A0AA91T4D8"/>
<evidence type="ECO:0000256" key="3">
    <source>
        <dbReference type="ARBA" id="ARBA00022892"/>
    </source>
</evidence>
<dbReference type="SMART" id="SM01399">
    <property type="entry name" value="Sybindin"/>
    <property type="match status" value="1"/>
</dbReference>
<dbReference type="GO" id="GO:0005783">
    <property type="term" value="C:endoplasmic reticulum"/>
    <property type="evidence" value="ECO:0007669"/>
    <property type="project" value="UniProtKB-SubCell"/>
</dbReference>
<dbReference type="InterPro" id="IPR011012">
    <property type="entry name" value="Longin-like_dom_sf"/>
</dbReference>
<gene>
    <name evidence="7" type="ORF">A9F13_01g07920</name>
</gene>
<keyword evidence="2 6" id="KW-0256">Endoplasmic reticulum</keyword>
<reference evidence="7 8" key="1">
    <citation type="submission" date="2017-04" db="EMBL/GenBank/DDBJ databases">
        <title>Draft genome of the yeast Clavispora lusitaniae type strain CBS 6936.</title>
        <authorList>
            <person name="Durrens P."/>
            <person name="Klopp C."/>
            <person name="Biteau N."/>
            <person name="Fitton-Ouhabi V."/>
            <person name="Dementhon K."/>
            <person name="Accoceberry I."/>
            <person name="Sherman D.J."/>
            <person name="Noel T."/>
        </authorList>
    </citation>
    <scope>NUCLEOTIDE SEQUENCE [LARGE SCALE GENOMIC DNA]</scope>
    <source>
        <strain evidence="7 8">CBS 6936</strain>
    </source>
</reference>
<evidence type="ECO:0000313" key="7">
    <source>
        <dbReference type="EMBL" id="OVF11299.1"/>
    </source>
</evidence>
<dbReference type="KEGG" id="clus:A9F13_01g07920"/>
<dbReference type="InterPro" id="IPR007233">
    <property type="entry name" value="TRAPPC"/>
</dbReference>
<sequence>MTIYAFYIFDRHCSCIYSREFSSRGDSGSLNTNNESDVAKLLFGMVYSLKNMAQKLAPDTVPNLLRSFSTGYYRVHFLESLTNFKFALVSDLSVDCLQDQLWHLYSDIFVNTVAFNALSPVEFGESKIQNAHFVSQSDSYLRSLAVFS</sequence>
<evidence type="ECO:0000256" key="5">
    <source>
        <dbReference type="ARBA" id="ARBA00038167"/>
    </source>
</evidence>
<dbReference type="PANTHER" id="PTHR23249:SF16">
    <property type="entry name" value="TRAFFICKING PROTEIN PARTICLE COMPLEX SUBUNIT 1"/>
    <property type="match status" value="1"/>
</dbReference>
<dbReference type="GO" id="GO:0030008">
    <property type="term" value="C:TRAPP complex"/>
    <property type="evidence" value="ECO:0007669"/>
    <property type="project" value="UniProtKB-UniRule"/>
</dbReference>
<accession>A0AA91T4D8</accession>
<dbReference type="Gene3D" id="3.30.450.70">
    <property type="match status" value="1"/>
</dbReference>
<keyword evidence="4 6" id="KW-0333">Golgi apparatus</keyword>
<evidence type="ECO:0000256" key="4">
    <source>
        <dbReference type="ARBA" id="ARBA00023034"/>
    </source>
</evidence>
<dbReference type="EMBL" id="LYUB02000001">
    <property type="protein sequence ID" value="OVF11299.1"/>
    <property type="molecule type" value="Genomic_DNA"/>
</dbReference>
<proteinExistence type="inferred from homology"/>
<keyword evidence="3 6" id="KW-0931">ER-Golgi transport</keyword>